<feature type="domain" description="HTH araC/xylS-type" evidence="6">
    <location>
        <begin position="274"/>
        <end position="382"/>
    </location>
</feature>
<dbReference type="SUPFAM" id="SSF46689">
    <property type="entry name" value="Homeodomain-like"/>
    <property type="match status" value="1"/>
</dbReference>
<evidence type="ECO:0000313" key="7">
    <source>
        <dbReference type="EMBL" id="MDC7227908.1"/>
    </source>
</evidence>
<evidence type="ECO:0000256" key="3">
    <source>
        <dbReference type="ARBA" id="ARBA00023163"/>
    </source>
</evidence>
<feature type="transmembrane region" description="Helical" evidence="5">
    <location>
        <begin position="61"/>
        <end position="85"/>
    </location>
</feature>
<dbReference type="PROSITE" id="PS01124">
    <property type="entry name" value="HTH_ARAC_FAMILY_2"/>
    <property type="match status" value="1"/>
</dbReference>
<protein>
    <submittedName>
        <fullName evidence="7">AraC family transcriptional regulator</fullName>
    </submittedName>
</protein>
<keyword evidence="5" id="KW-0472">Membrane</keyword>
<dbReference type="EMBL" id="JAQQAL010000035">
    <property type="protein sequence ID" value="MDC7227908.1"/>
    <property type="molecule type" value="Genomic_DNA"/>
</dbReference>
<dbReference type="SMART" id="SM00342">
    <property type="entry name" value="HTH_ARAC"/>
    <property type="match status" value="1"/>
</dbReference>
<dbReference type="PANTHER" id="PTHR43280">
    <property type="entry name" value="ARAC-FAMILY TRANSCRIPTIONAL REGULATOR"/>
    <property type="match status" value="1"/>
</dbReference>
<organism evidence="7 8">
    <name type="scientific">Candidatus Thalassospirochaeta sargassi</name>
    <dbReference type="NCBI Taxonomy" id="3119039"/>
    <lineage>
        <taxon>Bacteria</taxon>
        <taxon>Pseudomonadati</taxon>
        <taxon>Spirochaetota</taxon>
        <taxon>Spirochaetia</taxon>
        <taxon>Spirochaetales</taxon>
        <taxon>Spirochaetaceae</taxon>
        <taxon>Candidatus Thalassospirochaeta</taxon>
    </lineage>
</organism>
<evidence type="ECO:0000313" key="8">
    <source>
        <dbReference type="Proteomes" id="UP001221217"/>
    </source>
</evidence>
<name>A0AAJ1IEM3_9SPIO</name>
<dbReference type="Proteomes" id="UP001221217">
    <property type="component" value="Unassembled WGS sequence"/>
</dbReference>
<evidence type="ECO:0000256" key="1">
    <source>
        <dbReference type="ARBA" id="ARBA00023015"/>
    </source>
</evidence>
<keyword evidence="1" id="KW-0805">Transcription regulation</keyword>
<evidence type="ECO:0000256" key="5">
    <source>
        <dbReference type="SAM" id="Phobius"/>
    </source>
</evidence>
<keyword evidence="2" id="KW-0238">DNA-binding</keyword>
<comment type="caution">
    <text evidence="7">The sequence shown here is derived from an EMBL/GenBank/DDBJ whole genome shotgun (WGS) entry which is preliminary data.</text>
</comment>
<feature type="region of interest" description="Disordered" evidence="4">
    <location>
        <begin position="249"/>
        <end position="268"/>
    </location>
</feature>
<sequence length="385" mass="43932">MFSLIDLVLAMGFAWMVSGICLLIINRRRISIPVWSGSLVILVFSLTLFDNFIKPGMLPEGFTMFLFVLSRNSYFLIGPFLWLYTRTLLSEDKMSPADLLHLLPFLAIAVITGLNPEWLIPADAPVLDTVNGGLLTGPEFYRNLLSILSRGGYCAAVFRLIRVHEKSIADYYSRRTLVNTLSWLYYLVIFYFFLFLLNFIVMLIPPLTAAVFHSLTATFVRIVPALLFIFLFSLFAQNQPVPEDLRVQEAAPEPEKPLEDDKYRTSGISPEESRSLYAKLNSTIAEKRLFLDSDLTLNTLADEIGETRHRISEVINRESGENFYGYINGFRLREFIACLNEKRYPHFTITAVAFECGFKSNSAFYSLFKKKMGMAPKDYIQKLSA</sequence>
<feature type="transmembrane region" description="Helical" evidence="5">
    <location>
        <begin position="183"/>
        <end position="204"/>
    </location>
</feature>
<feature type="transmembrane region" description="Helical" evidence="5">
    <location>
        <begin position="32"/>
        <end position="49"/>
    </location>
</feature>
<dbReference type="InterPro" id="IPR009057">
    <property type="entry name" value="Homeodomain-like_sf"/>
</dbReference>
<evidence type="ECO:0000256" key="2">
    <source>
        <dbReference type="ARBA" id="ARBA00023125"/>
    </source>
</evidence>
<dbReference type="GO" id="GO:0043565">
    <property type="term" value="F:sequence-specific DNA binding"/>
    <property type="evidence" value="ECO:0007669"/>
    <property type="project" value="InterPro"/>
</dbReference>
<keyword evidence="5" id="KW-1133">Transmembrane helix</keyword>
<feature type="transmembrane region" description="Helical" evidence="5">
    <location>
        <begin position="210"/>
        <end position="236"/>
    </location>
</feature>
<evidence type="ECO:0000259" key="6">
    <source>
        <dbReference type="PROSITE" id="PS01124"/>
    </source>
</evidence>
<dbReference type="GO" id="GO:0003700">
    <property type="term" value="F:DNA-binding transcription factor activity"/>
    <property type="evidence" value="ECO:0007669"/>
    <property type="project" value="InterPro"/>
</dbReference>
<dbReference type="Pfam" id="PF12833">
    <property type="entry name" value="HTH_18"/>
    <property type="match status" value="1"/>
</dbReference>
<keyword evidence="3" id="KW-0804">Transcription</keyword>
<dbReference type="Gene3D" id="1.10.10.60">
    <property type="entry name" value="Homeodomain-like"/>
    <property type="match status" value="2"/>
</dbReference>
<dbReference type="PANTHER" id="PTHR43280:SF29">
    <property type="entry name" value="ARAC-FAMILY TRANSCRIPTIONAL REGULATOR"/>
    <property type="match status" value="1"/>
</dbReference>
<feature type="transmembrane region" description="Helical" evidence="5">
    <location>
        <begin position="97"/>
        <end position="120"/>
    </location>
</feature>
<gene>
    <name evidence="7" type="ORF">PQJ61_14170</name>
</gene>
<reference evidence="7 8" key="1">
    <citation type="submission" date="2022-12" db="EMBL/GenBank/DDBJ databases">
        <title>Metagenome assembled genome from gulf of manar.</title>
        <authorList>
            <person name="Kohli P."/>
            <person name="Pk S."/>
            <person name="Venkata Ramana C."/>
            <person name="Sasikala C."/>
        </authorList>
    </citation>
    <scope>NUCLEOTIDE SEQUENCE [LARGE SCALE GENOMIC DNA]</scope>
    <source>
        <strain evidence="7">JB008</strain>
    </source>
</reference>
<evidence type="ECO:0000256" key="4">
    <source>
        <dbReference type="SAM" id="MobiDB-lite"/>
    </source>
</evidence>
<keyword evidence="5" id="KW-0812">Transmembrane</keyword>
<feature type="transmembrane region" description="Helical" evidence="5">
    <location>
        <begin position="6"/>
        <end position="25"/>
    </location>
</feature>
<feature type="compositionally biased region" description="Basic and acidic residues" evidence="4">
    <location>
        <begin position="249"/>
        <end position="264"/>
    </location>
</feature>
<feature type="transmembrane region" description="Helical" evidence="5">
    <location>
        <begin position="140"/>
        <end position="162"/>
    </location>
</feature>
<dbReference type="InterPro" id="IPR018060">
    <property type="entry name" value="HTH_AraC"/>
</dbReference>
<proteinExistence type="predicted"/>
<accession>A0AAJ1IEM3</accession>
<dbReference type="AlphaFoldDB" id="A0AAJ1IEM3"/>